<keyword evidence="2" id="KW-1185">Reference proteome</keyword>
<dbReference type="Proteomes" id="UP000571084">
    <property type="component" value="Unassembled WGS sequence"/>
</dbReference>
<dbReference type="AlphaFoldDB" id="A0A840RKZ3"/>
<comment type="caution">
    <text evidence="1">The sequence shown here is derived from an EMBL/GenBank/DDBJ whole genome shotgun (WGS) entry which is preliminary data.</text>
</comment>
<dbReference type="RefSeq" id="WP_168053210.1">
    <property type="nucleotide sequence ID" value="NZ_JAAOZT010000002.1"/>
</dbReference>
<gene>
    <name evidence="1" type="ORF">HNR39_000737</name>
</gene>
<dbReference type="Pfam" id="PF04365">
    <property type="entry name" value="BrnT_toxin"/>
    <property type="match status" value="1"/>
</dbReference>
<dbReference type="InterPro" id="IPR007460">
    <property type="entry name" value="BrnT_toxin"/>
</dbReference>
<proteinExistence type="predicted"/>
<name>A0A840RKZ3_9BURK</name>
<dbReference type="Gene3D" id="3.10.450.530">
    <property type="entry name" value="Ribonuclease toxin, BrnT, of type II toxin-antitoxin system"/>
    <property type="match status" value="1"/>
</dbReference>
<sequence>MEISFDPDKSERNEIERGLSFTLVEEMDWTAIIIEEDIRKEYGERRYEVLGMIEDRLHVVVFTPRGDRIHVISLRKANLREVKRYDENT</sequence>
<accession>A0A840RKZ3</accession>
<evidence type="ECO:0000313" key="1">
    <source>
        <dbReference type="EMBL" id="MBB5198927.1"/>
    </source>
</evidence>
<reference evidence="1 2" key="1">
    <citation type="submission" date="2020-08" db="EMBL/GenBank/DDBJ databases">
        <title>Genomic Encyclopedia of Type Strains, Phase IV (KMG-IV): sequencing the most valuable type-strain genomes for metagenomic binning, comparative biology and taxonomic classification.</title>
        <authorList>
            <person name="Goeker M."/>
        </authorList>
    </citation>
    <scope>NUCLEOTIDE SEQUENCE [LARGE SCALE GENOMIC DNA]</scope>
    <source>
        <strain evidence="1 2">DSM 23240</strain>
    </source>
</reference>
<dbReference type="EMBL" id="JACHHQ010000001">
    <property type="protein sequence ID" value="MBB5198927.1"/>
    <property type="molecule type" value="Genomic_DNA"/>
</dbReference>
<evidence type="ECO:0000313" key="2">
    <source>
        <dbReference type="Proteomes" id="UP000571084"/>
    </source>
</evidence>
<organism evidence="1 2">
    <name type="scientific">Glaciimonas immobilis</name>
    <dbReference type="NCBI Taxonomy" id="728004"/>
    <lineage>
        <taxon>Bacteria</taxon>
        <taxon>Pseudomonadati</taxon>
        <taxon>Pseudomonadota</taxon>
        <taxon>Betaproteobacteria</taxon>
        <taxon>Burkholderiales</taxon>
        <taxon>Oxalobacteraceae</taxon>
        <taxon>Glaciimonas</taxon>
    </lineage>
</organism>
<protein>
    <recommendedName>
        <fullName evidence="3">BrnT family toxin</fullName>
    </recommendedName>
</protein>
<dbReference type="InterPro" id="IPR038573">
    <property type="entry name" value="BrnT_sf"/>
</dbReference>
<evidence type="ECO:0008006" key="3">
    <source>
        <dbReference type="Google" id="ProtNLM"/>
    </source>
</evidence>